<feature type="domain" description="HNH" evidence="2">
    <location>
        <begin position="160"/>
        <end position="201"/>
    </location>
</feature>
<keyword evidence="3" id="KW-0255">Endonuclease</keyword>
<keyword evidence="3" id="KW-0378">Hydrolase</keyword>
<dbReference type="GO" id="GO:0004519">
    <property type="term" value="F:endonuclease activity"/>
    <property type="evidence" value="ECO:0007669"/>
    <property type="project" value="UniProtKB-KW"/>
</dbReference>
<evidence type="ECO:0000313" key="3">
    <source>
        <dbReference type="EMBL" id="WGD42684.1"/>
    </source>
</evidence>
<sequence length="235" mass="26243">MTSSMRYTSGRLAEAAERCTDIDEVIAFLGARPYGNLRRYLSRRFVHFGIDISHFRPCGRRSRPTEDELRAAVTESISLAGVLRRLNRPDNGAQRAQLRMWIAEHRISTSHFLGQAHHRGKLGTNAKNPEEVLVKHGSTTRRATKRLRRALISVGVAEECARCGVGPEWLGRPMTLEVDHINGDWRDDRRENLRLLCPNCHAITSTWCRGGTRQRTTPGTMTGASGGGATATQQT</sequence>
<keyword evidence="3" id="KW-0540">Nuclease</keyword>
<evidence type="ECO:0000256" key="1">
    <source>
        <dbReference type="SAM" id="MobiDB-lite"/>
    </source>
</evidence>
<dbReference type="Proteomes" id="UP001216440">
    <property type="component" value="Chromosome"/>
</dbReference>
<name>A0ABY8K4X0_9ACTN</name>
<feature type="region of interest" description="Disordered" evidence="1">
    <location>
        <begin position="212"/>
        <end position="235"/>
    </location>
</feature>
<dbReference type="EMBL" id="CP121682">
    <property type="protein sequence ID" value="WGD42684.1"/>
    <property type="molecule type" value="Genomic_DNA"/>
</dbReference>
<protein>
    <submittedName>
        <fullName evidence="3">HNH endonuclease</fullName>
    </submittedName>
</protein>
<dbReference type="RefSeq" id="WP_279335737.1">
    <property type="nucleotide sequence ID" value="NZ_CP121682.1"/>
</dbReference>
<proteinExistence type="predicted"/>
<gene>
    <name evidence="3" type="ORF">PYS65_22480</name>
</gene>
<dbReference type="InterPro" id="IPR002711">
    <property type="entry name" value="HNH"/>
</dbReference>
<dbReference type="CDD" id="cd00085">
    <property type="entry name" value="HNHc"/>
    <property type="match status" value="1"/>
</dbReference>
<organism evidence="3 4">
    <name type="scientific">Streptomyces cathayae</name>
    <dbReference type="NCBI Taxonomy" id="3031124"/>
    <lineage>
        <taxon>Bacteria</taxon>
        <taxon>Bacillati</taxon>
        <taxon>Actinomycetota</taxon>
        <taxon>Actinomycetes</taxon>
        <taxon>Kitasatosporales</taxon>
        <taxon>Streptomycetaceae</taxon>
        <taxon>Streptomyces</taxon>
    </lineage>
</organism>
<accession>A0ABY8K4X0</accession>
<dbReference type="InterPro" id="IPR003615">
    <property type="entry name" value="HNH_nuc"/>
</dbReference>
<keyword evidence="4" id="KW-1185">Reference proteome</keyword>
<feature type="compositionally biased region" description="Low complexity" evidence="1">
    <location>
        <begin position="212"/>
        <end position="223"/>
    </location>
</feature>
<reference evidence="3 4" key="1">
    <citation type="submission" date="2023-03" db="EMBL/GenBank/DDBJ databases">
        <authorList>
            <person name="Mo P."/>
        </authorList>
    </citation>
    <scope>NUCLEOTIDE SEQUENCE [LARGE SCALE GENOMIC DNA]</scope>
    <source>
        <strain evidence="3 4">HUAS 5</strain>
    </source>
</reference>
<evidence type="ECO:0000259" key="2">
    <source>
        <dbReference type="Pfam" id="PF01844"/>
    </source>
</evidence>
<dbReference type="Pfam" id="PF01844">
    <property type="entry name" value="HNH"/>
    <property type="match status" value="1"/>
</dbReference>
<evidence type="ECO:0000313" key="4">
    <source>
        <dbReference type="Proteomes" id="UP001216440"/>
    </source>
</evidence>